<dbReference type="AlphaFoldDB" id="A0A090IBD6"/>
<dbReference type="GO" id="GO:0008080">
    <property type="term" value="F:N-acetyltransferase activity"/>
    <property type="evidence" value="ECO:0007669"/>
    <property type="project" value="InterPro"/>
</dbReference>
<reference evidence="4" key="1">
    <citation type="submission" date="2014-09" db="EMBL/GenBank/DDBJ databases">
        <authorList>
            <person name="Hjerde E."/>
        </authorList>
    </citation>
    <scope>NUCLEOTIDE SEQUENCE [LARGE SCALE GENOMIC DNA]</scope>
    <source>
        <strain evidence="4">06/09/139</strain>
    </source>
</reference>
<organism evidence="3 4">
    <name type="scientific">Aliivibrio wodanis</name>
    <dbReference type="NCBI Taxonomy" id="80852"/>
    <lineage>
        <taxon>Bacteria</taxon>
        <taxon>Pseudomonadati</taxon>
        <taxon>Pseudomonadota</taxon>
        <taxon>Gammaproteobacteria</taxon>
        <taxon>Vibrionales</taxon>
        <taxon>Vibrionaceae</taxon>
        <taxon>Aliivibrio</taxon>
    </lineage>
</organism>
<evidence type="ECO:0000259" key="2">
    <source>
        <dbReference type="PROSITE" id="PS51186"/>
    </source>
</evidence>
<evidence type="ECO:0000256" key="1">
    <source>
        <dbReference type="ARBA" id="ARBA00022679"/>
    </source>
</evidence>
<dbReference type="InterPro" id="IPR050769">
    <property type="entry name" value="NAT_camello-type"/>
</dbReference>
<dbReference type="PATRIC" id="fig|80852.17.peg.2810"/>
<proteinExistence type="predicted"/>
<dbReference type="InterPro" id="IPR000182">
    <property type="entry name" value="GNAT_dom"/>
</dbReference>
<dbReference type="PANTHER" id="PTHR13947:SF37">
    <property type="entry name" value="LD18367P"/>
    <property type="match status" value="1"/>
</dbReference>
<dbReference type="Pfam" id="PF00583">
    <property type="entry name" value="Acetyltransf_1"/>
    <property type="match status" value="1"/>
</dbReference>
<dbReference type="SUPFAM" id="SSF55729">
    <property type="entry name" value="Acyl-CoA N-acyltransferases (Nat)"/>
    <property type="match status" value="1"/>
</dbReference>
<name>A0A090IBD6_9GAMM</name>
<dbReference type="PROSITE" id="PS51186">
    <property type="entry name" value="GNAT"/>
    <property type="match status" value="1"/>
</dbReference>
<keyword evidence="1 3" id="KW-0808">Transferase</keyword>
<dbReference type="CDD" id="cd04301">
    <property type="entry name" value="NAT_SF"/>
    <property type="match status" value="1"/>
</dbReference>
<evidence type="ECO:0000313" key="3">
    <source>
        <dbReference type="EMBL" id="CED56729.1"/>
    </source>
</evidence>
<dbReference type="PANTHER" id="PTHR13947">
    <property type="entry name" value="GNAT FAMILY N-ACETYLTRANSFERASE"/>
    <property type="match status" value="1"/>
</dbReference>
<feature type="domain" description="N-acetyltransferase" evidence="2">
    <location>
        <begin position="13"/>
        <end position="170"/>
    </location>
</feature>
<dbReference type="STRING" id="80852.AWOD_II_0070"/>
<gene>
    <name evidence="3" type="ORF">AWOD_II_0070</name>
</gene>
<protein>
    <submittedName>
        <fullName evidence="3">Putative acetyltransferase, GNAT family</fullName>
    </submittedName>
</protein>
<keyword evidence="4" id="KW-1185">Reference proteome</keyword>
<sequence>MNVMNPKREIMSLNIVEVSADHDEELSCVIKRVGAEYGAVGEGFGPSDAEVDEMSAYYTKENRSHYLVALLDGKVVGGCGLAPFGNDTNTCELKKLFLLEESRGLGLGKQLAIACLAFGKEQGFTQCYLDTLSNMVAAVRLYEKLGFEHLPQPLEETLHGACDVWMLKQL</sequence>
<dbReference type="Gene3D" id="3.40.630.30">
    <property type="match status" value="1"/>
</dbReference>
<dbReference type="Proteomes" id="UP000032427">
    <property type="component" value="Chromosome 2"/>
</dbReference>
<accession>A0A090IBD6</accession>
<dbReference type="EMBL" id="LN554847">
    <property type="protein sequence ID" value="CED56729.1"/>
    <property type="molecule type" value="Genomic_DNA"/>
</dbReference>
<dbReference type="KEGG" id="awd:AWOD_II_0070"/>
<evidence type="ECO:0000313" key="4">
    <source>
        <dbReference type="Proteomes" id="UP000032427"/>
    </source>
</evidence>
<dbReference type="HOGENOM" id="CLU_013985_11_2_6"/>
<dbReference type="InterPro" id="IPR016181">
    <property type="entry name" value="Acyl_CoA_acyltransferase"/>
</dbReference>